<feature type="active site" description="Glycyl thioester intermediate" evidence="2">
    <location>
        <position position="414"/>
    </location>
</feature>
<evidence type="ECO:0000256" key="1">
    <source>
        <dbReference type="ARBA" id="ARBA00022786"/>
    </source>
</evidence>
<organism evidence="4 5">
    <name type="scientific">Tritrichomonas musculus</name>
    <dbReference type="NCBI Taxonomy" id="1915356"/>
    <lineage>
        <taxon>Eukaryota</taxon>
        <taxon>Metamonada</taxon>
        <taxon>Parabasalia</taxon>
        <taxon>Tritrichomonadida</taxon>
        <taxon>Tritrichomonadidae</taxon>
        <taxon>Tritrichomonas</taxon>
    </lineage>
</organism>
<sequence>MSQVIRPAYSMNTKMKFKFISKLLNAEKDNKVMKKLVFNRFEQQKFMEKYNSEMNNHSVSDKSSRPLFIQFMDQLKQSELPLLKVPGDVPFSTKLVGENPIDAGGPARELASDLVMEMMNEHFGVFTFNPNRRHDVKETNQEDLIPNKFLIGDVFDYKNNENIELFSRGNRFIYAGALIAISVVSSLPQPMKLASFIWEYLSTGIITIQSIYEIDKNFHELIKIAEGLLIRSSNMTDEEFESLFLRDFVINDSFDNIVKLVPSESTKRVTKDNLKEFIELAKNYRIHEFDSELINLKKGFEQIMSFKQIINILRPSELKLLACGESNCSIEQMKKLFKIQVQVDDVDNKDEYFQKMVNMFWNVMNSFSVNERMLFIKFSSGNIGLPAPGTKWNKDLEVNILSKRDNSLAKAHTCFSTVDIPFHESEEELAKILRISINFTGLITDSNETPDAVAEFT</sequence>
<dbReference type="Gene3D" id="3.30.2410.10">
    <property type="entry name" value="Hect, E3 ligase catalytic domain"/>
    <property type="match status" value="1"/>
</dbReference>
<dbReference type="InterPro" id="IPR035983">
    <property type="entry name" value="Hect_E3_ubiquitin_ligase"/>
</dbReference>
<dbReference type="PANTHER" id="PTHR46654">
    <property type="entry name" value="E3 UBIQUITIN-PROTEIN LIGASE HECTD3"/>
    <property type="match status" value="1"/>
</dbReference>
<evidence type="ECO:0000313" key="4">
    <source>
        <dbReference type="EMBL" id="KAK8888127.1"/>
    </source>
</evidence>
<feature type="domain" description="HECT" evidence="3">
    <location>
        <begin position="79"/>
        <end position="438"/>
    </location>
</feature>
<protein>
    <recommendedName>
        <fullName evidence="3">HECT domain-containing protein</fullName>
    </recommendedName>
</protein>
<dbReference type="Gene3D" id="3.90.1750.10">
    <property type="entry name" value="Hect, E3 ligase catalytic domains"/>
    <property type="match status" value="1"/>
</dbReference>
<proteinExistence type="predicted"/>
<accession>A0ABR2KAH0</accession>
<dbReference type="InterPro" id="IPR042469">
    <property type="entry name" value="HECTD3"/>
</dbReference>
<evidence type="ECO:0000313" key="5">
    <source>
        <dbReference type="Proteomes" id="UP001470230"/>
    </source>
</evidence>
<dbReference type="PANTHER" id="PTHR46654:SF1">
    <property type="entry name" value="E3 UBIQUITIN-PROTEIN LIGASE HECTD3"/>
    <property type="match status" value="1"/>
</dbReference>
<evidence type="ECO:0000259" key="3">
    <source>
        <dbReference type="PROSITE" id="PS50237"/>
    </source>
</evidence>
<dbReference type="SUPFAM" id="SSF56204">
    <property type="entry name" value="Hect, E3 ligase catalytic domain"/>
    <property type="match status" value="1"/>
</dbReference>
<dbReference type="Gene3D" id="3.30.2160.10">
    <property type="entry name" value="Hect, E3 ligase catalytic domain"/>
    <property type="match status" value="1"/>
</dbReference>
<keyword evidence="1 2" id="KW-0833">Ubl conjugation pathway</keyword>
<dbReference type="PROSITE" id="PS50237">
    <property type="entry name" value="HECT"/>
    <property type="match status" value="1"/>
</dbReference>
<evidence type="ECO:0000256" key="2">
    <source>
        <dbReference type="PROSITE-ProRule" id="PRU00104"/>
    </source>
</evidence>
<dbReference type="SMART" id="SM00119">
    <property type="entry name" value="HECTc"/>
    <property type="match status" value="1"/>
</dbReference>
<reference evidence="4 5" key="1">
    <citation type="submission" date="2024-04" db="EMBL/GenBank/DDBJ databases">
        <title>Tritrichomonas musculus Genome.</title>
        <authorList>
            <person name="Alves-Ferreira E."/>
            <person name="Grigg M."/>
            <person name="Lorenzi H."/>
            <person name="Galac M."/>
        </authorList>
    </citation>
    <scope>NUCLEOTIDE SEQUENCE [LARGE SCALE GENOMIC DNA]</scope>
    <source>
        <strain evidence="4 5">EAF2021</strain>
    </source>
</reference>
<comment type="caution">
    <text evidence="4">The sequence shown here is derived from an EMBL/GenBank/DDBJ whole genome shotgun (WGS) entry which is preliminary data.</text>
</comment>
<gene>
    <name evidence="4" type="ORF">M9Y10_039189</name>
</gene>
<dbReference type="EMBL" id="JAPFFF010000006">
    <property type="protein sequence ID" value="KAK8888127.1"/>
    <property type="molecule type" value="Genomic_DNA"/>
</dbReference>
<dbReference type="InterPro" id="IPR000569">
    <property type="entry name" value="HECT_dom"/>
</dbReference>
<dbReference type="Pfam" id="PF00632">
    <property type="entry name" value="HECT"/>
    <property type="match status" value="1"/>
</dbReference>
<dbReference type="Proteomes" id="UP001470230">
    <property type="component" value="Unassembled WGS sequence"/>
</dbReference>
<name>A0ABR2KAH0_9EUKA</name>
<keyword evidence="5" id="KW-1185">Reference proteome</keyword>